<accession>A0A011UV01</accession>
<dbReference type="EMBL" id="JENY01000006">
    <property type="protein sequence ID" value="EXL09723.1"/>
    <property type="molecule type" value="Genomic_DNA"/>
</dbReference>
<name>A0A011UV01_9HYPH</name>
<gene>
    <name evidence="1" type="ORF">BG36_20960</name>
</gene>
<dbReference type="eggNOG" id="ENOG502ZWMY">
    <property type="taxonomic scope" value="Bacteria"/>
</dbReference>
<organism evidence="1 2">
    <name type="scientific">Aquamicrobium defluvii</name>
    <dbReference type="NCBI Taxonomy" id="69279"/>
    <lineage>
        <taxon>Bacteria</taxon>
        <taxon>Pseudomonadati</taxon>
        <taxon>Pseudomonadota</taxon>
        <taxon>Alphaproteobacteria</taxon>
        <taxon>Hyphomicrobiales</taxon>
        <taxon>Phyllobacteriaceae</taxon>
        <taxon>Aquamicrobium</taxon>
    </lineage>
</organism>
<evidence type="ECO:0000313" key="2">
    <source>
        <dbReference type="Proteomes" id="UP000019849"/>
    </source>
</evidence>
<sequence length="68" mass="7408">MDLLMEARQHMGVIALAFGSVVWDANNEPMAQVASRLRMDLGTAQNLHKLLGDMISDALKPADKSQAN</sequence>
<protein>
    <submittedName>
        <fullName evidence="1">Uncharacterized protein</fullName>
    </submittedName>
</protein>
<proteinExistence type="predicted"/>
<comment type="caution">
    <text evidence="1">The sequence shown here is derived from an EMBL/GenBank/DDBJ whole genome shotgun (WGS) entry which is preliminary data.</text>
</comment>
<dbReference type="HOGENOM" id="CLU_2784849_0_0_5"/>
<dbReference type="AlphaFoldDB" id="A0A011UV01"/>
<evidence type="ECO:0000313" key="1">
    <source>
        <dbReference type="EMBL" id="EXL09723.1"/>
    </source>
</evidence>
<reference evidence="1 2" key="1">
    <citation type="submission" date="2014-02" db="EMBL/GenBank/DDBJ databases">
        <title>Aquamicrobium defluvii Genome sequencing.</title>
        <authorList>
            <person name="Wang X."/>
        </authorList>
    </citation>
    <scope>NUCLEOTIDE SEQUENCE [LARGE SCALE GENOMIC DNA]</scope>
    <source>
        <strain evidence="1 2">W13Z1</strain>
    </source>
</reference>
<dbReference type="Proteomes" id="UP000019849">
    <property type="component" value="Unassembled WGS sequence"/>
</dbReference>